<sequence>MTTCTFTATKRNARSWQDLGNNYVPFASATGASHRRTGRYNWSGFGVCCSGRFDLTQLQGRSERICLCDAVDRFKLVVLNFAISLDGMPGYGINNGGHFYHSQINWIELRRVSSHSPLFRSPLFRSRSGGGKLTTSAAQSAVASLGFSASYRGTDGPVFSRIASKTTRRNRRSLSSHVR</sequence>
<evidence type="ECO:0000313" key="1">
    <source>
        <dbReference type="EMBL" id="TWU09745.1"/>
    </source>
</evidence>
<protein>
    <submittedName>
        <fullName evidence="1">Uncharacterized protein</fullName>
    </submittedName>
</protein>
<dbReference type="Proteomes" id="UP000319908">
    <property type="component" value="Unassembled WGS sequence"/>
</dbReference>
<proteinExistence type="predicted"/>
<organism evidence="1 2">
    <name type="scientific">Allorhodopirellula heiligendammensis</name>
    <dbReference type="NCBI Taxonomy" id="2714739"/>
    <lineage>
        <taxon>Bacteria</taxon>
        <taxon>Pseudomonadati</taxon>
        <taxon>Planctomycetota</taxon>
        <taxon>Planctomycetia</taxon>
        <taxon>Pirellulales</taxon>
        <taxon>Pirellulaceae</taxon>
        <taxon>Allorhodopirellula</taxon>
    </lineage>
</organism>
<dbReference type="AlphaFoldDB" id="A0A5C6BBW4"/>
<accession>A0A5C6BBW4</accession>
<evidence type="ECO:0000313" key="2">
    <source>
        <dbReference type="Proteomes" id="UP000319908"/>
    </source>
</evidence>
<keyword evidence="2" id="KW-1185">Reference proteome</keyword>
<comment type="caution">
    <text evidence="1">The sequence shown here is derived from an EMBL/GenBank/DDBJ whole genome shotgun (WGS) entry which is preliminary data.</text>
</comment>
<gene>
    <name evidence="1" type="ORF">Poly21_55500</name>
</gene>
<reference evidence="1 2" key="1">
    <citation type="journal article" date="2020" name="Antonie Van Leeuwenhoek">
        <title>Rhodopirellula heiligendammensis sp. nov., Rhodopirellula pilleata sp. nov., and Rhodopirellula solitaria sp. nov. isolated from natural or artificial marine surfaces in Northern Germany and California, USA, and emended description of the genus Rhodopirellula.</title>
        <authorList>
            <person name="Kallscheuer N."/>
            <person name="Wiegand S."/>
            <person name="Jogler M."/>
            <person name="Boedeker C."/>
            <person name="Peeters S.H."/>
            <person name="Rast P."/>
            <person name="Heuer A."/>
            <person name="Jetten M.S.M."/>
            <person name="Rohde M."/>
            <person name="Jogler C."/>
        </authorList>
    </citation>
    <scope>NUCLEOTIDE SEQUENCE [LARGE SCALE GENOMIC DNA]</scope>
    <source>
        <strain evidence="1 2">Poly21</strain>
    </source>
</reference>
<dbReference type="EMBL" id="SJPU01000009">
    <property type="protein sequence ID" value="TWU09745.1"/>
    <property type="molecule type" value="Genomic_DNA"/>
</dbReference>
<name>A0A5C6BBW4_9BACT</name>